<dbReference type="EMBL" id="JAHLQT010004156">
    <property type="protein sequence ID" value="KAG7176110.1"/>
    <property type="molecule type" value="Genomic_DNA"/>
</dbReference>
<evidence type="ECO:0000313" key="2">
    <source>
        <dbReference type="Proteomes" id="UP000747542"/>
    </source>
</evidence>
<evidence type="ECO:0000313" key="1">
    <source>
        <dbReference type="EMBL" id="KAG7176110.1"/>
    </source>
</evidence>
<organism evidence="1 2">
    <name type="scientific">Homarus americanus</name>
    <name type="common">American lobster</name>
    <dbReference type="NCBI Taxonomy" id="6706"/>
    <lineage>
        <taxon>Eukaryota</taxon>
        <taxon>Metazoa</taxon>
        <taxon>Ecdysozoa</taxon>
        <taxon>Arthropoda</taxon>
        <taxon>Crustacea</taxon>
        <taxon>Multicrustacea</taxon>
        <taxon>Malacostraca</taxon>
        <taxon>Eumalacostraca</taxon>
        <taxon>Eucarida</taxon>
        <taxon>Decapoda</taxon>
        <taxon>Pleocyemata</taxon>
        <taxon>Astacidea</taxon>
        <taxon>Nephropoidea</taxon>
        <taxon>Nephropidae</taxon>
        <taxon>Homarus</taxon>
    </lineage>
</organism>
<reference evidence="1" key="1">
    <citation type="journal article" date="2021" name="Sci. Adv.">
        <title>The American lobster genome reveals insights on longevity, neural, and immune adaptations.</title>
        <authorList>
            <person name="Polinski J.M."/>
            <person name="Zimin A.V."/>
            <person name="Clark K.F."/>
            <person name="Kohn A.B."/>
            <person name="Sadowski N."/>
            <person name="Timp W."/>
            <person name="Ptitsyn A."/>
            <person name="Khanna P."/>
            <person name="Romanova D.Y."/>
            <person name="Williams P."/>
            <person name="Greenwood S.J."/>
            <person name="Moroz L.L."/>
            <person name="Walt D.R."/>
            <person name="Bodnar A.G."/>
        </authorList>
    </citation>
    <scope>NUCLEOTIDE SEQUENCE</scope>
    <source>
        <strain evidence="1">GMGI-L3</strain>
    </source>
</reference>
<sequence>AQPPQPTLSLHHLTNTNSLSASLVCRAALHLVLLPVGYDLMLIVAMTTGSPAPDISSSRCLVFVTTYCVIVVDSYYEKLLHDERLEKTARRVVGRVW</sequence>
<proteinExistence type="predicted"/>
<keyword evidence="2" id="KW-1185">Reference proteome</keyword>
<comment type="caution">
    <text evidence="1">The sequence shown here is derived from an EMBL/GenBank/DDBJ whole genome shotgun (WGS) entry which is preliminary data.</text>
</comment>
<accession>A0A8J5N9K8</accession>
<dbReference type="Proteomes" id="UP000747542">
    <property type="component" value="Unassembled WGS sequence"/>
</dbReference>
<gene>
    <name evidence="1" type="ORF">Hamer_G028479</name>
</gene>
<feature type="non-terminal residue" evidence="1">
    <location>
        <position position="1"/>
    </location>
</feature>
<protein>
    <submittedName>
        <fullName evidence="1">Uncharacterized protein</fullName>
    </submittedName>
</protein>
<name>A0A8J5N9K8_HOMAM</name>
<dbReference type="AlphaFoldDB" id="A0A8J5N9K8"/>